<dbReference type="Gene3D" id="3.10.450.50">
    <property type="match status" value="1"/>
</dbReference>
<reference evidence="2 3" key="1">
    <citation type="submission" date="2023-07" db="EMBL/GenBank/DDBJ databases">
        <title>Sorghum-associated microbial communities from plants grown in Nebraska, USA.</title>
        <authorList>
            <person name="Schachtman D."/>
        </authorList>
    </citation>
    <scope>NUCLEOTIDE SEQUENCE [LARGE SCALE GENOMIC DNA]</scope>
    <source>
        <strain evidence="2 3">BE198</strain>
    </source>
</reference>
<dbReference type="RefSeq" id="WP_310059257.1">
    <property type="nucleotide sequence ID" value="NZ_JAVDVY010000001.1"/>
</dbReference>
<organism evidence="2 3">
    <name type="scientific">Lysobacter niastensis</name>
    <dbReference type="NCBI Taxonomy" id="380629"/>
    <lineage>
        <taxon>Bacteria</taxon>
        <taxon>Pseudomonadati</taxon>
        <taxon>Pseudomonadota</taxon>
        <taxon>Gammaproteobacteria</taxon>
        <taxon>Lysobacterales</taxon>
        <taxon>Lysobacteraceae</taxon>
        <taxon>Lysobacter</taxon>
    </lineage>
</organism>
<accession>A0ABU1W8K9</accession>
<evidence type="ECO:0000313" key="3">
    <source>
        <dbReference type="Proteomes" id="UP001251524"/>
    </source>
</evidence>
<gene>
    <name evidence="2" type="ORF">J2X06_001075</name>
</gene>
<dbReference type="EMBL" id="JAVDVY010000001">
    <property type="protein sequence ID" value="MDR7133891.1"/>
    <property type="molecule type" value="Genomic_DNA"/>
</dbReference>
<proteinExistence type="predicted"/>
<evidence type="ECO:0000313" key="2">
    <source>
        <dbReference type="EMBL" id="MDR7133891.1"/>
    </source>
</evidence>
<dbReference type="Proteomes" id="UP001251524">
    <property type="component" value="Unassembled WGS sequence"/>
</dbReference>
<dbReference type="SUPFAM" id="SSF54427">
    <property type="entry name" value="NTF2-like"/>
    <property type="match status" value="1"/>
</dbReference>
<evidence type="ECO:0000256" key="1">
    <source>
        <dbReference type="SAM" id="SignalP"/>
    </source>
</evidence>
<dbReference type="InterPro" id="IPR032710">
    <property type="entry name" value="NTF2-like_dom_sf"/>
</dbReference>
<protein>
    <submittedName>
        <fullName evidence="2">Steroid delta-isomerase-like uncharacterized protein</fullName>
    </submittedName>
</protein>
<keyword evidence="1" id="KW-0732">Signal</keyword>
<feature type="chain" id="PRO_5045255628" evidence="1">
    <location>
        <begin position="28"/>
        <end position="182"/>
    </location>
</feature>
<keyword evidence="3" id="KW-1185">Reference proteome</keyword>
<name>A0ABU1W8K9_9GAMM</name>
<dbReference type="PANTHER" id="PTHR38436:SF1">
    <property type="entry name" value="ESTER CYCLASE"/>
    <property type="match status" value="1"/>
</dbReference>
<sequence length="182" mass="19052">MKTFNILLSAVATIVALTGVIPCEATASDGVPAESVELNKSITRRVYEEGLNQGRFEVPYSAGFVGHGGRTTFTHADGMAEAKGWREAFPDLKITVDKQVAERDLVAVRWTARGTNTGTGNGIPATGRAVQATGTTLFRIADGRIAEEWTCADSLGLMKQLGLLPTPAAAPATDGNSPPGPP</sequence>
<dbReference type="PANTHER" id="PTHR38436">
    <property type="entry name" value="POLYKETIDE CYCLASE SNOAL-LIKE DOMAIN"/>
    <property type="match status" value="1"/>
</dbReference>
<dbReference type="Pfam" id="PF07366">
    <property type="entry name" value="SnoaL"/>
    <property type="match status" value="1"/>
</dbReference>
<feature type="signal peptide" evidence="1">
    <location>
        <begin position="1"/>
        <end position="27"/>
    </location>
</feature>
<dbReference type="InterPro" id="IPR009959">
    <property type="entry name" value="Cyclase_SnoaL-like"/>
</dbReference>
<comment type="caution">
    <text evidence="2">The sequence shown here is derived from an EMBL/GenBank/DDBJ whole genome shotgun (WGS) entry which is preliminary data.</text>
</comment>